<gene>
    <name evidence="1" type="ORF">CFP56_018381</name>
</gene>
<organism evidence="1 2">
    <name type="scientific">Quercus suber</name>
    <name type="common">Cork oak</name>
    <dbReference type="NCBI Taxonomy" id="58331"/>
    <lineage>
        <taxon>Eukaryota</taxon>
        <taxon>Viridiplantae</taxon>
        <taxon>Streptophyta</taxon>
        <taxon>Embryophyta</taxon>
        <taxon>Tracheophyta</taxon>
        <taxon>Spermatophyta</taxon>
        <taxon>Magnoliopsida</taxon>
        <taxon>eudicotyledons</taxon>
        <taxon>Gunneridae</taxon>
        <taxon>Pentapetalae</taxon>
        <taxon>rosids</taxon>
        <taxon>fabids</taxon>
        <taxon>Fagales</taxon>
        <taxon>Fagaceae</taxon>
        <taxon>Quercus</taxon>
    </lineage>
</organism>
<comment type="caution">
    <text evidence="1">The sequence shown here is derived from an EMBL/GenBank/DDBJ whole genome shotgun (WGS) entry which is preliminary data.</text>
</comment>
<name>A0AAW0I5E4_QUESU</name>
<dbReference type="EMBL" id="PKMF04002338">
    <property type="protein sequence ID" value="KAK7809612.1"/>
    <property type="molecule type" value="Genomic_DNA"/>
</dbReference>
<evidence type="ECO:0000313" key="1">
    <source>
        <dbReference type="EMBL" id="KAK7809612.1"/>
    </source>
</evidence>
<keyword evidence="2" id="KW-1185">Reference proteome</keyword>
<protein>
    <submittedName>
        <fullName evidence="1">Uncharacterized protein</fullName>
    </submittedName>
</protein>
<sequence>PLFVSLIPICSNAKLVPFTRTEIPKSFKFNHQSSGNSIPFRDTIGLHFVNNGSTFCSQPDPNAKNVPRESAIKGANCSSSKSFFADF</sequence>
<reference evidence="1 2" key="1">
    <citation type="journal article" date="2018" name="Sci. Data">
        <title>The draft genome sequence of cork oak.</title>
        <authorList>
            <person name="Ramos A.M."/>
            <person name="Usie A."/>
            <person name="Barbosa P."/>
            <person name="Barros P.M."/>
            <person name="Capote T."/>
            <person name="Chaves I."/>
            <person name="Simoes F."/>
            <person name="Abreu I."/>
            <person name="Carrasquinho I."/>
            <person name="Faro C."/>
            <person name="Guimaraes J.B."/>
            <person name="Mendonca D."/>
            <person name="Nobrega F."/>
            <person name="Rodrigues L."/>
            <person name="Saibo N.J.M."/>
            <person name="Varela M.C."/>
            <person name="Egas C."/>
            <person name="Matos J."/>
            <person name="Miguel C.M."/>
            <person name="Oliveira M.M."/>
            <person name="Ricardo C.P."/>
            <person name="Goncalves S."/>
        </authorList>
    </citation>
    <scope>NUCLEOTIDE SEQUENCE [LARGE SCALE GENOMIC DNA]</scope>
    <source>
        <strain evidence="2">cv. HL8</strain>
    </source>
</reference>
<evidence type="ECO:0000313" key="2">
    <source>
        <dbReference type="Proteomes" id="UP000237347"/>
    </source>
</evidence>
<proteinExistence type="predicted"/>
<dbReference type="Proteomes" id="UP000237347">
    <property type="component" value="Unassembled WGS sequence"/>
</dbReference>
<feature type="non-terminal residue" evidence="1">
    <location>
        <position position="1"/>
    </location>
</feature>
<accession>A0AAW0I5E4</accession>
<dbReference type="AlphaFoldDB" id="A0AAW0I5E4"/>